<keyword evidence="3 5" id="KW-0687">Ribonucleoprotein</keyword>
<organism evidence="7 8">
    <name type="scientific">Persicimonas caeni</name>
    <dbReference type="NCBI Taxonomy" id="2292766"/>
    <lineage>
        <taxon>Bacteria</taxon>
        <taxon>Deltaproteobacteria</taxon>
        <taxon>Bradymonadales</taxon>
        <taxon>Bradymonadaceae</taxon>
        <taxon>Persicimonas</taxon>
    </lineage>
</organism>
<dbReference type="EMBL" id="CP041186">
    <property type="protein sequence ID" value="QDG49797.1"/>
    <property type="molecule type" value="Genomic_DNA"/>
</dbReference>
<comment type="similarity">
    <text evidence="1 5 6">Belongs to the bacterial ribosomal protein bL35 family.</text>
</comment>
<reference evidence="7 8" key="1">
    <citation type="submission" date="2019-06" db="EMBL/GenBank/DDBJ databases">
        <title>Persicimonas caeni gen. nov., sp. nov., a predatory bacterium isolated from solar saltern.</title>
        <authorList>
            <person name="Wang S."/>
        </authorList>
    </citation>
    <scope>NUCLEOTIDE SEQUENCE [LARGE SCALE GENOMIC DNA]</scope>
    <source>
        <strain evidence="7 8">YN101</strain>
    </source>
</reference>
<dbReference type="InterPro" id="IPR001706">
    <property type="entry name" value="Ribosomal_bL35"/>
</dbReference>
<proteinExistence type="inferred from homology"/>
<dbReference type="NCBIfam" id="TIGR00001">
    <property type="entry name" value="rpmI_bact"/>
    <property type="match status" value="1"/>
</dbReference>
<gene>
    <name evidence="5 7" type="primary">rpmI</name>
    <name evidence="7" type="ORF">FIV42_03300</name>
</gene>
<accession>A0A4Y6PP70</accession>
<evidence type="ECO:0000256" key="1">
    <source>
        <dbReference type="ARBA" id="ARBA00006598"/>
    </source>
</evidence>
<dbReference type="HAMAP" id="MF_00514">
    <property type="entry name" value="Ribosomal_bL35"/>
    <property type="match status" value="1"/>
</dbReference>
<dbReference type="PRINTS" id="PR00064">
    <property type="entry name" value="RIBOSOMALL35"/>
</dbReference>
<keyword evidence="2 5" id="KW-0689">Ribosomal protein</keyword>
<evidence type="ECO:0000256" key="3">
    <source>
        <dbReference type="ARBA" id="ARBA00023274"/>
    </source>
</evidence>
<dbReference type="RefSeq" id="WP_141196294.1">
    <property type="nucleotide sequence ID" value="NZ_CP041186.1"/>
</dbReference>
<protein>
    <recommendedName>
        <fullName evidence="4 5">Large ribosomal subunit protein bL35</fullName>
    </recommendedName>
</protein>
<dbReference type="GO" id="GO:0006412">
    <property type="term" value="P:translation"/>
    <property type="evidence" value="ECO:0007669"/>
    <property type="project" value="UniProtKB-UniRule"/>
</dbReference>
<dbReference type="PANTHER" id="PTHR33343:SF1">
    <property type="entry name" value="LARGE RIBOSOMAL SUBUNIT PROTEIN BL35M"/>
    <property type="match status" value="1"/>
</dbReference>
<dbReference type="Gene3D" id="4.10.410.60">
    <property type="match status" value="1"/>
</dbReference>
<dbReference type="SUPFAM" id="SSF143034">
    <property type="entry name" value="L35p-like"/>
    <property type="match status" value="1"/>
</dbReference>
<dbReference type="AlphaFoldDB" id="A0A4Y6PP70"/>
<dbReference type="InterPro" id="IPR021137">
    <property type="entry name" value="Ribosomal_bL35-like"/>
</dbReference>
<evidence type="ECO:0000256" key="2">
    <source>
        <dbReference type="ARBA" id="ARBA00022980"/>
    </source>
</evidence>
<dbReference type="PANTHER" id="PTHR33343">
    <property type="entry name" value="54S RIBOSOMAL PROTEIN BL35M"/>
    <property type="match status" value="1"/>
</dbReference>
<dbReference type="FunFam" id="4.10.410.60:FF:000001">
    <property type="entry name" value="50S ribosomal protein L35"/>
    <property type="match status" value="1"/>
</dbReference>
<dbReference type="PROSITE" id="PS00936">
    <property type="entry name" value="RIBOSOMAL_L35"/>
    <property type="match status" value="1"/>
</dbReference>
<dbReference type="InterPro" id="IPR037229">
    <property type="entry name" value="Ribosomal_bL35_sf"/>
</dbReference>
<evidence type="ECO:0000256" key="5">
    <source>
        <dbReference type="HAMAP-Rule" id="MF_00514"/>
    </source>
</evidence>
<dbReference type="Proteomes" id="UP000315995">
    <property type="component" value="Chromosome"/>
</dbReference>
<dbReference type="GO" id="GO:0022625">
    <property type="term" value="C:cytosolic large ribosomal subunit"/>
    <property type="evidence" value="ECO:0007669"/>
    <property type="project" value="TreeGrafter"/>
</dbReference>
<dbReference type="GO" id="GO:0003735">
    <property type="term" value="F:structural constituent of ribosome"/>
    <property type="evidence" value="ECO:0007669"/>
    <property type="project" value="InterPro"/>
</dbReference>
<keyword evidence="8" id="KW-1185">Reference proteome</keyword>
<dbReference type="InterPro" id="IPR018265">
    <property type="entry name" value="Ribosomal_bL35_CS"/>
</dbReference>
<dbReference type="OrthoDB" id="9804851at2"/>
<name>A0A4Y6PP70_PERCE</name>
<accession>A0A5B8Y1M7</accession>
<evidence type="ECO:0000313" key="7">
    <source>
        <dbReference type="EMBL" id="QDG49797.1"/>
    </source>
</evidence>
<sequence length="65" mass="7748">MPKMKTHRGAAKRFKVTKSGKVKYRKGFRNHILTHKSSKRKRHLRKDGYLTKADAKRIKQLLPYK</sequence>
<dbReference type="Pfam" id="PF01632">
    <property type="entry name" value="Ribosomal_L35p"/>
    <property type="match status" value="1"/>
</dbReference>
<evidence type="ECO:0000256" key="4">
    <source>
        <dbReference type="ARBA" id="ARBA00071664"/>
    </source>
</evidence>
<evidence type="ECO:0000256" key="6">
    <source>
        <dbReference type="RuleBase" id="RU000568"/>
    </source>
</evidence>
<evidence type="ECO:0000313" key="8">
    <source>
        <dbReference type="Proteomes" id="UP000315995"/>
    </source>
</evidence>